<dbReference type="SUPFAM" id="SSF55811">
    <property type="entry name" value="Nudix"/>
    <property type="match status" value="1"/>
</dbReference>
<dbReference type="PANTHER" id="PTHR12992">
    <property type="entry name" value="NUDIX HYDROLASE"/>
    <property type="match status" value="1"/>
</dbReference>
<name>A0A1G4KJH7_9SACH</name>
<sequence>MLNSEKLLTNLRRFRQTSGRLETSLWPIKRRAAVLVLLFIGSRGELRVLLTKRSRGLKSFSGHVSLPGGKADSETEMLEEMARRESEEEIGLPRDDKQLLGKYGMKIDKISTRMPFFLSRTFLSVNPMVCFLYSSQCNERDKYLKPLDGLRSFGKLNPGETSSIFSIPIIDLIAHGDKWKDYSPEYLNFTIANRRWGGLPWEVRHYFYPQDNMNDSKWLNDISDQSSCDDEHLGTPCKIVWGLTAKILHSLACIAVGEHSLNYGHNDLIYALYELGDQMKDTERSQWEVGMSNGGKGFKYKDVLPRYYHDALLQRGYAF</sequence>
<evidence type="ECO:0000313" key="8">
    <source>
        <dbReference type="EMBL" id="SCV04642.1"/>
    </source>
</evidence>
<keyword evidence="3" id="KW-0479">Metal-binding</keyword>
<evidence type="ECO:0000256" key="2">
    <source>
        <dbReference type="ARBA" id="ARBA00001946"/>
    </source>
</evidence>
<gene>
    <name evidence="8" type="ORF">LAMI_0H17766G</name>
</gene>
<evidence type="ECO:0000256" key="6">
    <source>
        <dbReference type="ARBA" id="ARBA00023211"/>
    </source>
</evidence>
<dbReference type="GO" id="GO:0010945">
    <property type="term" value="F:coenzyme A diphosphatase activity"/>
    <property type="evidence" value="ECO:0007669"/>
    <property type="project" value="InterPro"/>
</dbReference>
<dbReference type="EMBL" id="LT598468">
    <property type="protein sequence ID" value="SCV04642.1"/>
    <property type="molecule type" value="Genomic_DNA"/>
</dbReference>
<comment type="cofactor">
    <cofactor evidence="2">
        <name>Mg(2+)</name>
        <dbReference type="ChEBI" id="CHEBI:18420"/>
    </cofactor>
</comment>
<evidence type="ECO:0000259" key="7">
    <source>
        <dbReference type="PROSITE" id="PS51462"/>
    </source>
</evidence>
<evidence type="ECO:0000256" key="1">
    <source>
        <dbReference type="ARBA" id="ARBA00001936"/>
    </source>
</evidence>
<dbReference type="OrthoDB" id="206213at2759"/>
<organism evidence="8 9">
    <name type="scientific">Lachancea mirantina</name>
    <dbReference type="NCBI Taxonomy" id="1230905"/>
    <lineage>
        <taxon>Eukaryota</taxon>
        <taxon>Fungi</taxon>
        <taxon>Dikarya</taxon>
        <taxon>Ascomycota</taxon>
        <taxon>Saccharomycotina</taxon>
        <taxon>Saccharomycetes</taxon>
        <taxon>Saccharomycetales</taxon>
        <taxon>Saccharomycetaceae</taxon>
        <taxon>Lachancea</taxon>
    </lineage>
</organism>
<dbReference type="PROSITE" id="PS51462">
    <property type="entry name" value="NUDIX"/>
    <property type="match status" value="1"/>
</dbReference>
<dbReference type="PANTHER" id="PTHR12992:SF24">
    <property type="entry name" value="PEROXISOMAL COENZYME A DIPHOSPHATASE NUDT7"/>
    <property type="match status" value="1"/>
</dbReference>
<evidence type="ECO:0000256" key="5">
    <source>
        <dbReference type="ARBA" id="ARBA00022842"/>
    </source>
</evidence>
<dbReference type="InterPro" id="IPR000086">
    <property type="entry name" value="NUDIX_hydrolase_dom"/>
</dbReference>
<dbReference type="InterPro" id="IPR015797">
    <property type="entry name" value="NUDIX_hydrolase-like_dom_sf"/>
</dbReference>
<dbReference type="GO" id="GO:0046872">
    <property type="term" value="F:metal ion binding"/>
    <property type="evidence" value="ECO:0007669"/>
    <property type="project" value="UniProtKB-KW"/>
</dbReference>
<dbReference type="GO" id="GO:0015938">
    <property type="term" value="P:coenzyme A catabolic process"/>
    <property type="evidence" value="ECO:0007669"/>
    <property type="project" value="TreeGrafter"/>
</dbReference>
<dbReference type="InterPro" id="IPR045121">
    <property type="entry name" value="CoAse"/>
</dbReference>
<evidence type="ECO:0000256" key="4">
    <source>
        <dbReference type="ARBA" id="ARBA00022801"/>
    </source>
</evidence>
<evidence type="ECO:0000256" key="3">
    <source>
        <dbReference type="ARBA" id="ARBA00022723"/>
    </source>
</evidence>
<dbReference type="Pfam" id="PF00293">
    <property type="entry name" value="NUDIX"/>
    <property type="match status" value="1"/>
</dbReference>
<proteinExistence type="predicted"/>
<protein>
    <submittedName>
        <fullName evidence="8">LAMI_0H17766g1_1</fullName>
    </submittedName>
</protein>
<feature type="domain" description="Nudix hydrolase" evidence="7">
    <location>
        <begin position="29"/>
        <end position="195"/>
    </location>
</feature>
<dbReference type="AlphaFoldDB" id="A0A1G4KJH7"/>
<dbReference type="Proteomes" id="UP000191024">
    <property type="component" value="Chromosome H"/>
</dbReference>
<keyword evidence="5" id="KW-0460">Magnesium</keyword>
<accession>A0A1G4KJH7</accession>
<keyword evidence="4" id="KW-0378">Hydrolase</keyword>
<comment type="cofactor">
    <cofactor evidence="1">
        <name>Mn(2+)</name>
        <dbReference type="ChEBI" id="CHEBI:29035"/>
    </cofactor>
</comment>
<dbReference type="STRING" id="1230905.A0A1G4KJH7"/>
<evidence type="ECO:0000313" key="9">
    <source>
        <dbReference type="Proteomes" id="UP000191024"/>
    </source>
</evidence>
<dbReference type="CDD" id="cd03426">
    <property type="entry name" value="NUDIX_CoAse_Nudt7"/>
    <property type="match status" value="1"/>
</dbReference>
<dbReference type="Gene3D" id="3.90.79.10">
    <property type="entry name" value="Nucleoside Triphosphate Pyrophosphohydrolase"/>
    <property type="match status" value="1"/>
</dbReference>
<keyword evidence="9" id="KW-1185">Reference proteome</keyword>
<reference evidence="9" key="1">
    <citation type="submission" date="2016-03" db="EMBL/GenBank/DDBJ databases">
        <authorList>
            <person name="Devillers H."/>
        </authorList>
    </citation>
    <scope>NUCLEOTIDE SEQUENCE [LARGE SCALE GENOMIC DNA]</scope>
</reference>
<keyword evidence="6" id="KW-0464">Manganese</keyword>